<organism evidence="1 2">
    <name type="scientific">Desulfonema ishimotonii</name>
    <dbReference type="NCBI Taxonomy" id="45657"/>
    <lineage>
        <taxon>Bacteria</taxon>
        <taxon>Pseudomonadati</taxon>
        <taxon>Thermodesulfobacteriota</taxon>
        <taxon>Desulfobacteria</taxon>
        <taxon>Desulfobacterales</taxon>
        <taxon>Desulfococcaceae</taxon>
        <taxon>Desulfonema</taxon>
    </lineage>
</organism>
<gene>
    <name evidence="1" type="ORF">DENIS_1825</name>
</gene>
<proteinExistence type="predicted"/>
<dbReference type="AlphaFoldDB" id="A0A401FV75"/>
<comment type="caution">
    <text evidence="1">The sequence shown here is derived from an EMBL/GenBank/DDBJ whole genome shotgun (WGS) entry which is preliminary data.</text>
</comment>
<dbReference type="EMBL" id="BEXT01000001">
    <property type="protein sequence ID" value="GBC60866.1"/>
    <property type="molecule type" value="Genomic_DNA"/>
</dbReference>
<keyword evidence="2" id="KW-1185">Reference proteome</keyword>
<name>A0A401FV75_9BACT</name>
<evidence type="ECO:0000313" key="2">
    <source>
        <dbReference type="Proteomes" id="UP000288096"/>
    </source>
</evidence>
<dbReference type="Proteomes" id="UP000288096">
    <property type="component" value="Unassembled WGS sequence"/>
</dbReference>
<reference evidence="2" key="2">
    <citation type="submission" date="2019-01" db="EMBL/GenBank/DDBJ databases">
        <title>Genome sequence of Desulfonema ishimotonii strain Tokyo 01.</title>
        <authorList>
            <person name="Fukui M."/>
        </authorList>
    </citation>
    <scope>NUCLEOTIDE SEQUENCE [LARGE SCALE GENOMIC DNA]</scope>
    <source>
        <strain evidence="2">Tokyo 01</strain>
    </source>
</reference>
<protein>
    <recommendedName>
        <fullName evidence="3">PAS domain-containing protein</fullName>
    </recommendedName>
</protein>
<reference evidence="2" key="1">
    <citation type="submission" date="2017-11" db="EMBL/GenBank/DDBJ databases">
        <authorList>
            <person name="Watanabe M."/>
            <person name="Kojima H."/>
        </authorList>
    </citation>
    <scope>NUCLEOTIDE SEQUENCE [LARGE SCALE GENOMIC DNA]</scope>
    <source>
        <strain evidence="2">Tokyo 01</strain>
    </source>
</reference>
<accession>A0A401FV75</accession>
<sequence length="113" mass="12947">MDAKNIMDKFKLLYEVFQTLPIPLIGVNSDQEIIMVNRAAQKLPVETIPLKVGKKAFEYLPDYITGRIAVSLRTNVNWSISKCALWGGYYRLECFPFSKHLCREGVLLILNPE</sequence>
<evidence type="ECO:0008006" key="3">
    <source>
        <dbReference type="Google" id="ProtNLM"/>
    </source>
</evidence>
<evidence type="ECO:0000313" key="1">
    <source>
        <dbReference type="EMBL" id="GBC60866.1"/>
    </source>
</evidence>